<dbReference type="AlphaFoldDB" id="A0A060YB98"/>
<feature type="transmembrane region" description="Helical" evidence="10">
    <location>
        <begin position="15"/>
        <end position="34"/>
    </location>
</feature>
<proteinExistence type="inferred from homology"/>
<evidence type="ECO:0000313" key="11">
    <source>
        <dbReference type="EMBL" id="CDQ86430.1"/>
    </source>
</evidence>
<name>A0A060YB98_ONCMY</name>
<dbReference type="STRING" id="8022.A0A060YB98"/>
<evidence type="ECO:0000256" key="5">
    <source>
        <dbReference type="ARBA" id="ARBA00022679"/>
    </source>
</evidence>
<feature type="transmembrane region" description="Helical" evidence="10">
    <location>
        <begin position="83"/>
        <end position="100"/>
    </location>
</feature>
<keyword evidence="5" id="KW-0808">Transferase</keyword>
<evidence type="ECO:0000256" key="6">
    <source>
        <dbReference type="ARBA" id="ARBA00022692"/>
    </source>
</evidence>
<evidence type="ECO:0000256" key="3">
    <source>
        <dbReference type="ARBA" id="ARBA00007063"/>
    </source>
</evidence>
<dbReference type="EMBL" id="FR907296">
    <property type="protein sequence ID" value="CDQ86430.1"/>
    <property type="molecule type" value="Genomic_DNA"/>
</dbReference>
<accession>A0A060YB98</accession>
<gene>
    <name evidence="11" type="ORF">GSONMT00024003001</name>
</gene>
<reference evidence="11" key="1">
    <citation type="journal article" date="2014" name="Nat. Commun.">
        <title>The rainbow trout genome provides novel insights into evolution after whole-genome duplication in vertebrates.</title>
        <authorList>
            <person name="Berthelot C."/>
            <person name="Brunet F."/>
            <person name="Chalopin D."/>
            <person name="Juanchich A."/>
            <person name="Bernard M."/>
            <person name="Noel B."/>
            <person name="Bento P."/>
            <person name="Da Silva C."/>
            <person name="Labadie K."/>
            <person name="Alberti A."/>
            <person name="Aury J.M."/>
            <person name="Louis A."/>
            <person name="Dehais P."/>
            <person name="Bardou P."/>
            <person name="Montfort J."/>
            <person name="Klopp C."/>
            <person name="Cabau C."/>
            <person name="Gaspin C."/>
            <person name="Thorgaard G.H."/>
            <person name="Boussaha M."/>
            <person name="Quillet E."/>
            <person name="Guyomard R."/>
            <person name="Galiana D."/>
            <person name="Bobe J."/>
            <person name="Volff J.N."/>
            <person name="Genet C."/>
            <person name="Wincker P."/>
            <person name="Jaillon O."/>
            <person name="Roest Crollius H."/>
            <person name="Guiguen Y."/>
        </authorList>
    </citation>
    <scope>NUCLEOTIDE SEQUENCE [LARGE SCALE GENOMIC DNA]</scope>
</reference>
<keyword evidence="8 10" id="KW-1133">Transmembrane helix</keyword>
<comment type="similarity">
    <text evidence="3 10">Belongs to the glycosyltransferase 22 family.</text>
</comment>
<dbReference type="Pfam" id="PF03901">
    <property type="entry name" value="Glyco_transf_22"/>
    <property type="match status" value="1"/>
</dbReference>
<dbReference type="GO" id="GO:0000026">
    <property type="term" value="F:alpha-1,2-mannosyltransferase activity"/>
    <property type="evidence" value="ECO:0007669"/>
    <property type="project" value="TreeGrafter"/>
</dbReference>
<dbReference type="GO" id="GO:0005789">
    <property type="term" value="C:endoplasmic reticulum membrane"/>
    <property type="evidence" value="ECO:0007669"/>
    <property type="project" value="UniProtKB-SubCell"/>
</dbReference>
<dbReference type="InterPro" id="IPR005599">
    <property type="entry name" value="GPI_mannosylTrfase"/>
</dbReference>
<keyword evidence="4 10" id="KW-0328">Glycosyltransferase</keyword>
<dbReference type="Proteomes" id="UP000193380">
    <property type="component" value="Unassembled WGS sequence"/>
</dbReference>
<organism evidence="11 12">
    <name type="scientific">Oncorhynchus mykiss</name>
    <name type="common">Rainbow trout</name>
    <name type="synonym">Salmo gairdneri</name>
    <dbReference type="NCBI Taxonomy" id="8022"/>
    <lineage>
        <taxon>Eukaryota</taxon>
        <taxon>Metazoa</taxon>
        <taxon>Chordata</taxon>
        <taxon>Craniata</taxon>
        <taxon>Vertebrata</taxon>
        <taxon>Euteleostomi</taxon>
        <taxon>Actinopterygii</taxon>
        <taxon>Neopterygii</taxon>
        <taxon>Teleostei</taxon>
        <taxon>Protacanthopterygii</taxon>
        <taxon>Salmoniformes</taxon>
        <taxon>Salmonidae</taxon>
        <taxon>Salmoninae</taxon>
        <taxon>Oncorhynchus</taxon>
    </lineage>
</organism>
<evidence type="ECO:0000313" key="12">
    <source>
        <dbReference type="Proteomes" id="UP000193380"/>
    </source>
</evidence>
<reference evidence="11" key="2">
    <citation type="submission" date="2014-03" db="EMBL/GenBank/DDBJ databases">
        <authorList>
            <person name="Genoscope - CEA"/>
        </authorList>
    </citation>
    <scope>NUCLEOTIDE SEQUENCE</scope>
</reference>
<keyword evidence="6 10" id="KW-0812">Transmembrane</keyword>
<protein>
    <recommendedName>
        <fullName evidence="10">Mannosyltransferase</fullName>
        <ecNumber evidence="10">2.4.1.-</ecNumber>
    </recommendedName>
</protein>
<evidence type="ECO:0000256" key="7">
    <source>
        <dbReference type="ARBA" id="ARBA00022824"/>
    </source>
</evidence>
<evidence type="ECO:0000256" key="10">
    <source>
        <dbReference type="RuleBase" id="RU363075"/>
    </source>
</evidence>
<keyword evidence="7 10" id="KW-0256">Endoplasmic reticulum</keyword>
<dbReference type="PANTHER" id="PTHR22760">
    <property type="entry name" value="GLYCOSYLTRANSFERASE"/>
    <property type="match status" value="1"/>
</dbReference>
<feature type="transmembrane region" description="Helical" evidence="10">
    <location>
        <begin position="107"/>
        <end position="126"/>
    </location>
</feature>
<feature type="transmembrane region" description="Helical" evidence="10">
    <location>
        <begin position="41"/>
        <end position="63"/>
    </location>
</feature>
<comment type="pathway">
    <text evidence="2">Protein modification; protein glycosylation.</text>
</comment>
<comment type="subcellular location">
    <subcellularLocation>
        <location evidence="1 10">Endoplasmic reticulum membrane</location>
        <topology evidence="1 10">Multi-pass membrane protein</topology>
    </subcellularLocation>
</comment>
<evidence type="ECO:0000256" key="9">
    <source>
        <dbReference type="ARBA" id="ARBA00023136"/>
    </source>
</evidence>
<dbReference type="PaxDb" id="8022-A0A060YB98"/>
<evidence type="ECO:0000256" key="8">
    <source>
        <dbReference type="ARBA" id="ARBA00022989"/>
    </source>
</evidence>
<feature type="transmembrane region" description="Helical" evidence="10">
    <location>
        <begin position="146"/>
        <end position="169"/>
    </location>
</feature>
<evidence type="ECO:0000256" key="2">
    <source>
        <dbReference type="ARBA" id="ARBA00004922"/>
    </source>
</evidence>
<dbReference type="UniPathway" id="UPA00378"/>
<dbReference type="PANTHER" id="PTHR22760:SF2">
    <property type="entry name" value="ALPHA-1,2-MANNOSYLTRANSFERASE ALG9"/>
    <property type="match status" value="1"/>
</dbReference>
<dbReference type="EC" id="2.4.1.-" evidence="10"/>
<evidence type="ECO:0000256" key="4">
    <source>
        <dbReference type="ARBA" id="ARBA00022676"/>
    </source>
</evidence>
<evidence type="ECO:0000256" key="1">
    <source>
        <dbReference type="ARBA" id="ARBA00004477"/>
    </source>
</evidence>
<dbReference type="GO" id="GO:0006487">
    <property type="term" value="P:protein N-linked glycosylation"/>
    <property type="evidence" value="ECO:0007669"/>
    <property type="project" value="TreeGrafter"/>
</dbReference>
<keyword evidence="9 10" id="KW-0472">Membrane</keyword>
<sequence>MTACLLFMIDLYCVLYHNIDLTLCGVLALCIMCLGTEPWPFYFINGFLNFNVVFVLALLSLPLTALMEALLQRFNVQNLGKPYWLTLSPMYLWMLVFFTRPHKEERFLFPIYPLICLAGAVALSSLQKCYHFLFQRYRLEHYTVSSNWLAVGTLILFTLLSLSRSVALFRGPDTHHRHTHTYTHTYIHTYIHTVEVGSLHTLRLESLKLVFQPLHKCLVNKL</sequence>